<proteinExistence type="predicted"/>
<dbReference type="AlphaFoldDB" id="A0A396IPM4"/>
<dbReference type="Gramene" id="rna14741">
    <property type="protein sequence ID" value="RHN66691.1"/>
    <property type="gene ID" value="gene14741"/>
</dbReference>
<organism evidence="1">
    <name type="scientific">Medicago truncatula</name>
    <name type="common">Barrel medic</name>
    <name type="synonym">Medicago tribuloides</name>
    <dbReference type="NCBI Taxonomy" id="3880"/>
    <lineage>
        <taxon>Eukaryota</taxon>
        <taxon>Viridiplantae</taxon>
        <taxon>Streptophyta</taxon>
        <taxon>Embryophyta</taxon>
        <taxon>Tracheophyta</taxon>
        <taxon>Spermatophyta</taxon>
        <taxon>Magnoliopsida</taxon>
        <taxon>eudicotyledons</taxon>
        <taxon>Gunneridae</taxon>
        <taxon>Pentapetalae</taxon>
        <taxon>rosids</taxon>
        <taxon>fabids</taxon>
        <taxon>Fabales</taxon>
        <taxon>Fabaceae</taxon>
        <taxon>Papilionoideae</taxon>
        <taxon>50 kb inversion clade</taxon>
        <taxon>NPAAA clade</taxon>
        <taxon>Hologalegina</taxon>
        <taxon>IRL clade</taxon>
        <taxon>Trifolieae</taxon>
        <taxon>Medicago</taxon>
    </lineage>
</organism>
<evidence type="ECO:0000313" key="1">
    <source>
        <dbReference type="EMBL" id="RHN66691.1"/>
    </source>
</evidence>
<name>A0A396IPM4_MEDTR</name>
<gene>
    <name evidence="1" type="ORF">MtrunA17_Chr3g0094141</name>
</gene>
<sequence>MQVCSTLALEMSILCIRKHLTSDPCYGPLYYEMPVLIDNLCLRLFHAYGWLFVVSLDYSVEANLMIW</sequence>
<reference evidence="1" key="1">
    <citation type="journal article" date="2018" name="Nat. Plants">
        <title>Whole-genome landscape of Medicago truncatula symbiotic genes.</title>
        <authorList>
            <person name="Pecrix Y."/>
            <person name="Gamas P."/>
            <person name="Carrere S."/>
        </authorList>
    </citation>
    <scope>NUCLEOTIDE SEQUENCE</scope>
    <source>
        <tissue evidence="1">Leaves</tissue>
    </source>
</reference>
<comment type="caution">
    <text evidence="1">The sequence shown here is derived from an EMBL/GenBank/DDBJ whole genome shotgun (WGS) entry which is preliminary data.</text>
</comment>
<protein>
    <submittedName>
        <fullName evidence="1">Uncharacterized protein</fullName>
    </submittedName>
</protein>
<accession>A0A396IPM4</accession>
<dbReference type="Proteomes" id="UP000265566">
    <property type="component" value="Chromosome 3"/>
</dbReference>
<dbReference type="EMBL" id="PSQE01000003">
    <property type="protein sequence ID" value="RHN66691.1"/>
    <property type="molecule type" value="Genomic_DNA"/>
</dbReference>